<evidence type="ECO:0000313" key="1">
    <source>
        <dbReference type="EMBL" id="KKR14986.1"/>
    </source>
</evidence>
<dbReference type="EMBL" id="LBWS01000012">
    <property type="protein sequence ID" value="KKR14986.1"/>
    <property type="molecule type" value="Genomic_DNA"/>
</dbReference>
<proteinExistence type="predicted"/>
<gene>
    <name evidence="1" type="ORF">UT42_C0012G0004</name>
</gene>
<organism evidence="1 2">
    <name type="scientific">Candidatus Falkowbacteria bacterium GW2011_GWA2_39_24</name>
    <dbReference type="NCBI Taxonomy" id="1618634"/>
    <lineage>
        <taxon>Bacteria</taxon>
        <taxon>Candidatus Falkowiibacteriota</taxon>
    </lineage>
</organism>
<dbReference type="Proteomes" id="UP000034048">
    <property type="component" value="Unassembled WGS sequence"/>
</dbReference>
<name>A0A0G0NQC0_9BACT</name>
<protein>
    <submittedName>
        <fullName evidence="1">Uncharacterized protein</fullName>
    </submittedName>
</protein>
<dbReference type="AlphaFoldDB" id="A0A0G0NQC0"/>
<evidence type="ECO:0000313" key="2">
    <source>
        <dbReference type="Proteomes" id="UP000034048"/>
    </source>
</evidence>
<sequence>MLGSLLNQLFHINGRQVCLSFKLLYYMGLLKRVIVKQTITYEELGTTAEAYKNFEKCIREKLRSLGQELRLHHCESIDRINQIADLLKAAVDNELFSSAQLGFNGDATSIYDYAIENQEKLEHDFTKDFKLACQRQKKKGVFKFVDNQLINDLLPGFEIPNNDQTVEILDEEMYHNKKVKDCLNGEIIIFQPETIIAQTPIYSNTKNTITKTVDQVNLGEKSPDSLIGYSPEQILDNTN</sequence>
<accession>A0A0G0NQC0</accession>
<reference evidence="1 2" key="1">
    <citation type="journal article" date="2015" name="Nature">
        <title>rRNA introns, odd ribosomes, and small enigmatic genomes across a large radiation of phyla.</title>
        <authorList>
            <person name="Brown C.T."/>
            <person name="Hug L.A."/>
            <person name="Thomas B.C."/>
            <person name="Sharon I."/>
            <person name="Castelle C.J."/>
            <person name="Singh A."/>
            <person name="Wilkins M.J."/>
            <person name="Williams K.H."/>
            <person name="Banfield J.F."/>
        </authorList>
    </citation>
    <scope>NUCLEOTIDE SEQUENCE [LARGE SCALE GENOMIC DNA]</scope>
</reference>
<comment type="caution">
    <text evidence="1">The sequence shown here is derived from an EMBL/GenBank/DDBJ whole genome shotgun (WGS) entry which is preliminary data.</text>
</comment>